<dbReference type="Proteomes" id="UP001596156">
    <property type="component" value="Unassembled WGS sequence"/>
</dbReference>
<feature type="transmembrane region" description="Helical" evidence="1">
    <location>
        <begin position="87"/>
        <end position="108"/>
    </location>
</feature>
<evidence type="ECO:0000313" key="3">
    <source>
        <dbReference type="Proteomes" id="UP001596156"/>
    </source>
</evidence>
<proteinExistence type="predicted"/>
<evidence type="ECO:0000256" key="1">
    <source>
        <dbReference type="SAM" id="Phobius"/>
    </source>
</evidence>
<protein>
    <recommendedName>
        <fullName evidence="4">Integral membrane protein</fullName>
    </recommendedName>
</protein>
<keyword evidence="1" id="KW-0812">Transmembrane</keyword>
<evidence type="ECO:0008006" key="4">
    <source>
        <dbReference type="Google" id="ProtNLM"/>
    </source>
</evidence>
<sequence length="140" mass="14359">MTPPSADDVPTDPRTPAHARLRRVLALDAAGMIVFGLVYLLASGRLAPLLGVGDKPVLTAGGLMLVIGAGVALLATRADPPAAPVRIVVVTGIAWVAASAASLALDWWDTTTVGTVWTVLQAVSVSVFTVLQLAALRGRT</sequence>
<comment type="caution">
    <text evidence="2">The sequence shown here is derived from an EMBL/GenBank/DDBJ whole genome shotgun (WGS) entry which is preliminary data.</text>
</comment>
<keyword evidence="1" id="KW-0472">Membrane</keyword>
<keyword evidence="3" id="KW-1185">Reference proteome</keyword>
<keyword evidence="1" id="KW-1133">Transmembrane helix</keyword>
<name>A0ABW0D601_STRFI</name>
<feature type="transmembrane region" description="Helical" evidence="1">
    <location>
        <begin position="57"/>
        <end position="75"/>
    </location>
</feature>
<gene>
    <name evidence="2" type="ORF">ACFPN6_09795</name>
</gene>
<feature type="transmembrane region" description="Helical" evidence="1">
    <location>
        <begin position="114"/>
        <end position="136"/>
    </location>
</feature>
<accession>A0ABW0D601</accession>
<organism evidence="2 3">
    <name type="scientific">Streptomyces fimbriatus</name>
    <dbReference type="NCBI Taxonomy" id="68197"/>
    <lineage>
        <taxon>Bacteria</taxon>
        <taxon>Bacillati</taxon>
        <taxon>Actinomycetota</taxon>
        <taxon>Actinomycetes</taxon>
        <taxon>Kitasatosporales</taxon>
        <taxon>Streptomycetaceae</taxon>
        <taxon>Streptomyces</taxon>
    </lineage>
</organism>
<feature type="transmembrane region" description="Helical" evidence="1">
    <location>
        <begin position="24"/>
        <end position="42"/>
    </location>
</feature>
<dbReference type="RefSeq" id="WP_344643419.1">
    <property type="nucleotide sequence ID" value="NZ_BAAASS010000004.1"/>
</dbReference>
<evidence type="ECO:0000313" key="2">
    <source>
        <dbReference type="EMBL" id="MFC5224891.1"/>
    </source>
</evidence>
<reference evidence="3" key="1">
    <citation type="journal article" date="2019" name="Int. J. Syst. Evol. Microbiol.">
        <title>The Global Catalogue of Microorganisms (GCM) 10K type strain sequencing project: providing services to taxonomists for standard genome sequencing and annotation.</title>
        <authorList>
            <consortium name="The Broad Institute Genomics Platform"/>
            <consortium name="The Broad Institute Genome Sequencing Center for Infectious Disease"/>
            <person name="Wu L."/>
            <person name="Ma J."/>
        </authorList>
    </citation>
    <scope>NUCLEOTIDE SEQUENCE [LARGE SCALE GENOMIC DNA]</scope>
    <source>
        <strain evidence="3">CCM 8479</strain>
    </source>
</reference>
<dbReference type="EMBL" id="JBHSKL010000011">
    <property type="protein sequence ID" value="MFC5224891.1"/>
    <property type="molecule type" value="Genomic_DNA"/>
</dbReference>